<dbReference type="SUPFAM" id="SSF52172">
    <property type="entry name" value="CheY-like"/>
    <property type="match status" value="1"/>
</dbReference>
<dbReference type="PROSITE" id="PS50110">
    <property type="entry name" value="RESPONSE_REGULATORY"/>
    <property type="match status" value="1"/>
</dbReference>
<dbReference type="OrthoDB" id="794741at2"/>
<proteinExistence type="predicted"/>
<evidence type="ECO:0000256" key="1">
    <source>
        <dbReference type="PROSITE-ProRule" id="PRU00169"/>
    </source>
</evidence>
<dbReference type="Pfam" id="PF00072">
    <property type="entry name" value="Response_reg"/>
    <property type="match status" value="1"/>
</dbReference>
<dbReference type="PANTHER" id="PTHR45526:SF1">
    <property type="entry name" value="TRANSCRIPTIONAL REGULATORY PROTEIN DCUR-RELATED"/>
    <property type="match status" value="1"/>
</dbReference>
<dbReference type="InterPro" id="IPR011006">
    <property type="entry name" value="CheY-like_superfamily"/>
</dbReference>
<dbReference type="SMART" id="SM00448">
    <property type="entry name" value="REC"/>
    <property type="match status" value="1"/>
</dbReference>
<dbReference type="Gene3D" id="3.40.50.2300">
    <property type="match status" value="1"/>
</dbReference>
<accession>A0A4Q7PH40</accession>
<sequence>MDVESLKILLVEDNAEDVALVTRQIQKIVDQPKIEIATTLDSIKEVVNSFIPNIILCDYNLPTCSGMEVLELCRNISPATTFIFVTGTINDEELAANTILNGASGYLLKKNINQLHQKLRPYFVAASKNSPTTEIIRGRVEETRETIRKIEEFLKHASIENLSHQKGIIKIREDLKKLKGDYDS</sequence>
<feature type="domain" description="Response regulatory" evidence="2">
    <location>
        <begin position="7"/>
        <end position="124"/>
    </location>
</feature>
<comment type="caution">
    <text evidence="3">The sequence shown here is derived from an EMBL/GenBank/DDBJ whole genome shotgun (WGS) entry which is preliminary data.</text>
</comment>
<dbReference type="PANTHER" id="PTHR45526">
    <property type="entry name" value="TRANSCRIPTIONAL REGULATORY PROTEIN DPIA"/>
    <property type="match status" value="1"/>
</dbReference>
<dbReference type="RefSeq" id="WP_130285670.1">
    <property type="nucleotide sequence ID" value="NZ_SGXE01000001.1"/>
</dbReference>
<dbReference type="InterPro" id="IPR001789">
    <property type="entry name" value="Sig_transdc_resp-reg_receiver"/>
</dbReference>
<dbReference type="EMBL" id="SGXE01000001">
    <property type="protein sequence ID" value="RZS99856.1"/>
    <property type="molecule type" value="Genomic_DNA"/>
</dbReference>
<evidence type="ECO:0000313" key="4">
    <source>
        <dbReference type="Proteomes" id="UP000292262"/>
    </source>
</evidence>
<keyword evidence="4" id="KW-1185">Reference proteome</keyword>
<keyword evidence="1" id="KW-0597">Phosphoprotein</keyword>
<dbReference type="AlphaFoldDB" id="A0A4Q7PH40"/>
<reference evidence="3 4" key="1">
    <citation type="submission" date="2019-02" db="EMBL/GenBank/DDBJ databases">
        <title>Genomic Encyclopedia of Type Strains, Phase IV (KMG-IV): sequencing the most valuable type-strain genomes for metagenomic binning, comparative biology and taxonomic classification.</title>
        <authorList>
            <person name="Goeker M."/>
        </authorList>
    </citation>
    <scope>NUCLEOTIDE SEQUENCE [LARGE SCALE GENOMIC DNA]</scope>
    <source>
        <strain evidence="3 4">DSM 17196</strain>
    </source>
</reference>
<dbReference type="Proteomes" id="UP000292262">
    <property type="component" value="Unassembled WGS sequence"/>
</dbReference>
<name>A0A4Q7PH40_9FLAO</name>
<dbReference type="GO" id="GO:0000156">
    <property type="term" value="F:phosphorelay response regulator activity"/>
    <property type="evidence" value="ECO:0007669"/>
    <property type="project" value="TreeGrafter"/>
</dbReference>
<protein>
    <submittedName>
        <fullName evidence="3">CheY-like chemotaxis protein</fullName>
    </submittedName>
</protein>
<gene>
    <name evidence="3" type="ORF">EV197_1085</name>
</gene>
<feature type="modified residue" description="4-aspartylphosphate" evidence="1">
    <location>
        <position position="58"/>
    </location>
</feature>
<evidence type="ECO:0000259" key="2">
    <source>
        <dbReference type="PROSITE" id="PS50110"/>
    </source>
</evidence>
<organism evidence="3 4">
    <name type="scientific">Aquimarina brevivitae</name>
    <dbReference type="NCBI Taxonomy" id="323412"/>
    <lineage>
        <taxon>Bacteria</taxon>
        <taxon>Pseudomonadati</taxon>
        <taxon>Bacteroidota</taxon>
        <taxon>Flavobacteriia</taxon>
        <taxon>Flavobacteriales</taxon>
        <taxon>Flavobacteriaceae</taxon>
        <taxon>Aquimarina</taxon>
    </lineage>
</organism>
<evidence type="ECO:0000313" key="3">
    <source>
        <dbReference type="EMBL" id="RZS99856.1"/>
    </source>
</evidence>
<dbReference type="CDD" id="cd00156">
    <property type="entry name" value="REC"/>
    <property type="match status" value="1"/>
</dbReference>
<dbReference type="InterPro" id="IPR051271">
    <property type="entry name" value="2C-system_Tx_regulators"/>
</dbReference>